<dbReference type="EMBL" id="FOFR01000037">
    <property type="protein sequence ID" value="SES35078.1"/>
    <property type="molecule type" value="Genomic_DNA"/>
</dbReference>
<dbReference type="GO" id="GO:0044550">
    <property type="term" value="P:secondary metabolite biosynthetic process"/>
    <property type="evidence" value="ECO:0007669"/>
    <property type="project" value="TreeGrafter"/>
</dbReference>
<dbReference type="Gene3D" id="3.30.559.30">
    <property type="entry name" value="Nonribosomal peptide synthetase, condensation domain"/>
    <property type="match status" value="1"/>
</dbReference>
<dbReference type="GO" id="GO:0043041">
    <property type="term" value="P:amino acid activation for nonribosomal peptide biosynthetic process"/>
    <property type="evidence" value="ECO:0007669"/>
    <property type="project" value="TreeGrafter"/>
</dbReference>
<dbReference type="InterPro" id="IPR045851">
    <property type="entry name" value="AMP-bd_C_sf"/>
</dbReference>
<dbReference type="GO" id="GO:0003824">
    <property type="term" value="F:catalytic activity"/>
    <property type="evidence" value="ECO:0007669"/>
    <property type="project" value="InterPro"/>
</dbReference>
<dbReference type="Pfam" id="PF00550">
    <property type="entry name" value="PP-binding"/>
    <property type="match status" value="1"/>
</dbReference>
<dbReference type="PROSITE" id="PS00012">
    <property type="entry name" value="PHOSPHOPANTETHEINE"/>
    <property type="match status" value="1"/>
</dbReference>
<dbReference type="InterPro" id="IPR001242">
    <property type="entry name" value="Condensation_dom"/>
</dbReference>
<keyword evidence="3" id="KW-0597">Phosphoprotein</keyword>
<accession>A0A1H9WMF3</accession>
<dbReference type="InterPro" id="IPR020845">
    <property type="entry name" value="AMP-binding_CS"/>
</dbReference>
<dbReference type="Gene3D" id="3.40.50.12780">
    <property type="entry name" value="N-terminal domain of ligase-like"/>
    <property type="match status" value="1"/>
</dbReference>
<dbReference type="Proteomes" id="UP000199352">
    <property type="component" value="Unassembled WGS sequence"/>
</dbReference>
<dbReference type="RefSeq" id="WP_089962104.1">
    <property type="nucleotide sequence ID" value="NZ_FOFR01000037.1"/>
</dbReference>
<organism evidence="5 6">
    <name type="scientific">Lentzea xinjiangensis</name>
    <dbReference type="NCBI Taxonomy" id="402600"/>
    <lineage>
        <taxon>Bacteria</taxon>
        <taxon>Bacillati</taxon>
        <taxon>Actinomycetota</taxon>
        <taxon>Actinomycetes</taxon>
        <taxon>Pseudonocardiales</taxon>
        <taxon>Pseudonocardiaceae</taxon>
        <taxon>Lentzea</taxon>
    </lineage>
</organism>
<dbReference type="Pfam" id="PF00668">
    <property type="entry name" value="Condensation"/>
    <property type="match status" value="1"/>
</dbReference>
<proteinExistence type="predicted"/>
<dbReference type="PROSITE" id="PS50075">
    <property type="entry name" value="CARRIER"/>
    <property type="match status" value="1"/>
</dbReference>
<protein>
    <submittedName>
        <fullName evidence="5">Amino acid adenylation domain-containing protein</fullName>
    </submittedName>
</protein>
<dbReference type="AlphaFoldDB" id="A0A1H9WMF3"/>
<dbReference type="GO" id="GO:0008610">
    <property type="term" value="P:lipid biosynthetic process"/>
    <property type="evidence" value="ECO:0007669"/>
    <property type="project" value="UniProtKB-ARBA"/>
</dbReference>
<dbReference type="InterPro" id="IPR023213">
    <property type="entry name" value="CAT-like_dom_sf"/>
</dbReference>
<dbReference type="CDD" id="cd05930">
    <property type="entry name" value="A_NRPS"/>
    <property type="match status" value="1"/>
</dbReference>
<dbReference type="CDD" id="cd19531">
    <property type="entry name" value="LCL_NRPS-like"/>
    <property type="match status" value="1"/>
</dbReference>
<dbReference type="OrthoDB" id="2472181at2"/>
<dbReference type="PANTHER" id="PTHR45527">
    <property type="entry name" value="NONRIBOSOMAL PEPTIDE SYNTHETASE"/>
    <property type="match status" value="1"/>
</dbReference>
<evidence type="ECO:0000256" key="3">
    <source>
        <dbReference type="ARBA" id="ARBA00022553"/>
    </source>
</evidence>
<evidence type="ECO:0000259" key="4">
    <source>
        <dbReference type="PROSITE" id="PS50075"/>
    </source>
</evidence>
<name>A0A1H9WMF3_9PSEU</name>
<dbReference type="Gene3D" id="1.10.1200.10">
    <property type="entry name" value="ACP-like"/>
    <property type="match status" value="1"/>
</dbReference>
<gene>
    <name evidence="5" type="ORF">SAMN05216188_13720</name>
</gene>
<keyword evidence="6" id="KW-1185">Reference proteome</keyword>
<dbReference type="InterPro" id="IPR036736">
    <property type="entry name" value="ACP-like_sf"/>
</dbReference>
<dbReference type="SMART" id="SM00823">
    <property type="entry name" value="PKS_PP"/>
    <property type="match status" value="1"/>
</dbReference>
<evidence type="ECO:0000256" key="2">
    <source>
        <dbReference type="ARBA" id="ARBA00022450"/>
    </source>
</evidence>
<dbReference type="InterPro" id="IPR000873">
    <property type="entry name" value="AMP-dep_synth/lig_dom"/>
</dbReference>
<evidence type="ECO:0000313" key="5">
    <source>
        <dbReference type="EMBL" id="SES35078.1"/>
    </source>
</evidence>
<sequence>MIDQTRRGELEARLLARRNGKARADVLPHQPPHLPVPLSFSQERMWLYDRLEPNSSVSNLAFSFHLAGPLDTAALAEAVAEVQRRHAVLRTVHRVSTVDGVEGVAVQEPLPEPLPAPPVHDLSAAGDPLAAGRAWAREAAELPFALDTAPPFRWHLARLGADEHLLLLCAHHIAADGWSESVLNRELGALYDAFAAGRPSPLAPLPVQYRDYAAWQRARSTGPAFQSAVDEVAERLAGVPDTLALPFDRKPRADSGFGGGTLAHRLPADLVAAVAAFAKARSASPFMVLLAAFGTLLSRHSGQSDMVIGAPTAGRARTELEGLVGFFVNTLPLRVDLTGDPAFGELVARVRDGALDSYSREDVPFEQVVERLAPQRDPGRQRLVQVMFQLHNTPACPLALSGLTVTPEQVFTNSSALDLTLSLIDRGDELEGLWEYRGALFDVATVRRLQHCYEVLLRAAVTDPDSPVSRLPLLPADERHALLHTRNASEFPREAACVHELFAAQAAATPDAVAVSGDDAELSYRDLDLHANRIAHLLRRHGVGPDVPVGVLLDRSVQLLPALMGILKAGGAYLPIGTEAPAPRVRQLLDSARPPVCLVRPDLADTVRELGSEPIVLTPDLAAAAGEPDTPPDTGVTPEHLVAVFYTSGSTGAPKGVMCRHAGWANRMQWMQRAHGLRPGEAVLLKTPLTFGDSAVELLWPLLAGGRVALLEPGRHRDPRAIIEATLRHGAVHVQFVPGMLGLVLDTMTDDECAQISARVRTLLSSGEAISAELVRRFRDRFGDTVALDNTWGMTEASIDSSLHVCDGTDTAEGVPVPIGFPVDNCQTYVLDEHLEPVPVNVLGDIHVGGAGLARGYLRDPRRTADAFRPNPHRPGERLYATGDRGYVRADGQVVHVGRVDGQVKIRGARIEIGEVEAALHTHPDVDDGAVGVWEPSPGDRRLVAYAVPVAGAVLTPASVLDHLKRQLPSYSVPSTALLLEEFPRNPNGKLDRKQLPLPDESSARRAAYVAPRTPVEELVAGVWCQVLGVERVGAHDDFFALGGHSLLAIRAVVQIGSRVGTELAPNLMFDRTVLAQVADHVEAAVLADVSAMTDDDALAELASQPLLG</sequence>
<dbReference type="Pfam" id="PF00501">
    <property type="entry name" value="AMP-binding"/>
    <property type="match status" value="1"/>
</dbReference>
<dbReference type="STRING" id="402600.SAMN05216188_13720"/>
<feature type="domain" description="Carrier" evidence="4">
    <location>
        <begin position="1011"/>
        <end position="1086"/>
    </location>
</feature>
<dbReference type="InterPro" id="IPR020806">
    <property type="entry name" value="PKS_PP-bd"/>
</dbReference>
<dbReference type="InterPro" id="IPR009081">
    <property type="entry name" value="PP-bd_ACP"/>
</dbReference>
<dbReference type="InterPro" id="IPR006162">
    <property type="entry name" value="Ppantetheine_attach_site"/>
</dbReference>
<dbReference type="InterPro" id="IPR010071">
    <property type="entry name" value="AA_adenyl_dom"/>
</dbReference>
<dbReference type="NCBIfam" id="TIGR01733">
    <property type="entry name" value="AA-adenyl-dom"/>
    <property type="match status" value="1"/>
</dbReference>
<dbReference type="FunFam" id="1.10.1200.10:FF:000005">
    <property type="entry name" value="Nonribosomal peptide synthetase 1"/>
    <property type="match status" value="1"/>
</dbReference>
<evidence type="ECO:0000313" key="6">
    <source>
        <dbReference type="Proteomes" id="UP000199352"/>
    </source>
</evidence>
<dbReference type="GO" id="GO:0005737">
    <property type="term" value="C:cytoplasm"/>
    <property type="evidence" value="ECO:0007669"/>
    <property type="project" value="TreeGrafter"/>
</dbReference>
<dbReference type="PROSITE" id="PS00455">
    <property type="entry name" value="AMP_BINDING"/>
    <property type="match status" value="1"/>
</dbReference>
<dbReference type="Gene3D" id="3.30.559.10">
    <property type="entry name" value="Chloramphenicol acetyltransferase-like domain"/>
    <property type="match status" value="1"/>
</dbReference>
<dbReference type="GO" id="GO:0031177">
    <property type="term" value="F:phosphopantetheine binding"/>
    <property type="evidence" value="ECO:0007669"/>
    <property type="project" value="InterPro"/>
</dbReference>
<reference evidence="6" key="1">
    <citation type="submission" date="2016-10" db="EMBL/GenBank/DDBJ databases">
        <authorList>
            <person name="Varghese N."/>
            <person name="Submissions S."/>
        </authorList>
    </citation>
    <scope>NUCLEOTIDE SEQUENCE [LARGE SCALE GENOMIC DNA]</scope>
    <source>
        <strain evidence="6">CGMCC 4.3525</strain>
    </source>
</reference>
<dbReference type="PANTHER" id="PTHR45527:SF1">
    <property type="entry name" value="FATTY ACID SYNTHASE"/>
    <property type="match status" value="1"/>
</dbReference>
<dbReference type="SUPFAM" id="SSF47336">
    <property type="entry name" value="ACP-like"/>
    <property type="match status" value="1"/>
</dbReference>
<dbReference type="SUPFAM" id="SSF56801">
    <property type="entry name" value="Acetyl-CoA synthetase-like"/>
    <property type="match status" value="1"/>
</dbReference>
<evidence type="ECO:0000256" key="1">
    <source>
        <dbReference type="ARBA" id="ARBA00001957"/>
    </source>
</evidence>
<dbReference type="InterPro" id="IPR025110">
    <property type="entry name" value="AMP-bd_C"/>
</dbReference>
<dbReference type="Gene3D" id="3.30.300.30">
    <property type="match status" value="1"/>
</dbReference>
<dbReference type="Pfam" id="PF13193">
    <property type="entry name" value="AMP-binding_C"/>
    <property type="match status" value="1"/>
</dbReference>
<keyword evidence="2" id="KW-0596">Phosphopantetheine</keyword>
<dbReference type="SUPFAM" id="SSF52777">
    <property type="entry name" value="CoA-dependent acyltransferases"/>
    <property type="match status" value="2"/>
</dbReference>
<comment type="cofactor">
    <cofactor evidence="1">
        <name>pantetheine 4'-phosphate</name>
        <dbReference type="ChEBI" id="CHEBI:47942"/>
    </cofactor>
</comment>
<dbReference type="InterPro" id="IPR042099">
    <property type="entry name" value="ANL_N_sf"/>
</dbReference>